<name>Q07QW7_RHOP5</name>
<dbReference type="GO" id="GO:0008137">
    <property type="term" value="F:NADH dehydrogenase (ubiquinone) activity"/>
    <property type="evidence" value="ECO:0007669"/>
    <property type="project" value="UniProtKB-UniRule"/>
</dbReference>
<dbReference type="EMBL" id="CP000463">
    <property type="protein sequence ID" value="ABJ05667.1"/>
    <property type="molecule type" value="Genomic_DNA"/>
</dbReference>
<feature type="transmembrane region" description="Helical" evidence="2">
    <location>
        <begin position="93"/>
        <end position="111"/>
    </location>
</feature>
<gene>
    <name evidence="3" type="ordered locus">RPE_1718</name>
</gene>
<dbReference type="Gene3D" id="1.20.120.1200">
    <property type="entry name" value="NADH-ubiquinone/plastoquinone oxidoreductase chain 6, subunit NuoJ"/>
    <property type="match status" value="1"/>
</dbReference>
<keyword evidence="2" id="KW-0520">NAD</keyword>
<dbReference type="HOGENOM" id="CLU_085957_0_1_5"/>
<evidence type="ECO:0000313" key="3">
    <source>
        <dbReference type="EMBL" id="ABJ05667.1"/>
    </source>
</evidence>
<dbReference type="GO" id="GO:0005886">
    <property type="term" value="C:plasma membrane"/>
    <property type="evidence" value="ECO:0007669"/>
    <property type="project" value="UniProtKB-SubCell"/>
</dbReference>
<dbReference type="Pfam" id="PF00499">
    <property type="entry name" value="Oxidored_q3"/>
    <property type="match status" value="1"/>
</dbReference>
<evidence type="ECO:0000256" key="1">
    <source>
        <dbReference type="ARBA" id="ARBA00005698"/>
    </source>
</evidence>
<keyword evidence="2" id="KW-0874">Quinone</keyword>
<comment type="caution">
    <text evidence="2">Lacks conserved residue(s) required for the propagation of feature annotation.</text>
</comment>
<organism evidence="3">
    <name type="scientific">Rhodopseudomonas palustris (strain BisA53)</name>
    <dbReference type="NCBI Taxonomy" id="316055"/>
    <lineage>
        <taxon>Bacteria</taxon>
        <taxon>Pseudomonadati</taxon>
        <taxon>Pseudomonadota</taxon>
        <taxon>Alphaproteobacteria</taxon>
        <taxon>Hyphomicrobiales</taxon>
        <taxon>Nitrobacteraceae</taxon>
        <taxon>Rhodopseudomonas</taxon>
    </lineage>
</organism>
<evidence type="ECO:0000256" key="2">
    <source>
        <dbReference type="RuleBase" id="RU004429"/>
    </source>
</evidence>
<accession>Q07QW7</accession>
<dbReference type="GO" id="GO:0048038">
    <property type="term" value="F:quinone binding"/>
    <property type="evidence" value="ECO:0007669"/>
    <property type="project" value="UniProtKB-UniRule"/>
</dbReference>
<dbReference type="eggNOG" id="COG0839">
    <property type="taxonomic scope" value="Bacteria"/>
</dbReference>
<keyword evidence="2" id="KW-1133">Transmembrane helix</keyword>
<dbReference type="InterPro" id="IPR001457">
    <property type="entry name" value="NADH_UbQ/plastoQ_OxRdtase_su6"/>
</dbReference>
<feature type="transmembrane region" description="Helical" evidence="2">
    <location>
        <begin position="54"/>
        <end position="73"/>
    </location>
</feature>
<comment type="function">
    <text evidence="2">NDH-1 shuttles electrons from NADH, via FMN and iron-sulfur (Fe-S) centers, to quinones in the respiratory chain. Couples the redox reaction to proton translocation (for every two electrons transferred, four hydrogen ions are translocated across the cytoplasmic membrane), and thus conserves the redox energy in a proton gradient.</text>
</comment>
<proteinExistence type="inferred from homology"/>
<comment type="subcellular location">
    <subcellularLocation>
        <location evidence="2">Cell membrane</location>
        <topology evidence="2">Multi-pass membrane protein</topology>
    </subcellularLocation>
</comment>
<reference evidence="3" key="1">
    <citation type="submission" date="2006-09" db="EMBL/GenBank/DDBJ databases">
        <title>Complete sequence of Rhodopseudomonas palustris BisA53.</title>
        <authorList>
            <consortium name="US DOE Joint Genome Institute"/>
            <person name="Copeland A."/>
            <person name="Lucas S."/>
            <person name="Lapidus A."/>
            <person name="Barry K."/>
            <person name="Detter J.C."/>
            <person name="Glavina del Rio T."/>
            <person name="Hammon N."/>
            <person name="Israni S."/>
            <person name="Dalin E."/>
            <person name="Tice H."/>
            <person name="Pitluck S."/>
            <person name="Chain P."/>
            <person name="Malfatti S."/>
            <person name="Shin M."/>
            <person name="Vergez L."/>
            <person name="Schmutz J."/>
            <person name="Larimer F."/>
            <person name="Land M."/>
            <person name="Hauser L."/>
            <person name="Pelletier D.A."/>
            <person name="Kyrpides N."/>
            <person name="Kim E."/>
            <person name="Harwood C.S."/>
            <person name="Oda Y."/>
            <person name="Richardson P."/>
        </authorList>
    </citation>
    <scope>NUCLEOTIDE SEQUENCE [LARGE SCALE GENOMIC DNA]</scope>
    <source>
        <strain evidence="3">BisA53</strain>
    </source>
</reference>
<sequence>MSPLLAIYAGSLALIAAALAVTRSNVMHSLLYLLAALLALAAAFFALGAGFAGALLIIVYAGAIVVLFVFVAMTVGTDDAAMERERDQLERSWPMPAAISILVAAPFLFGIGDPIPSHATPVSAQAVGRLLFGPWAWAIELASFLLLAGLIGVRHIGRDRGEGEDS</sequence>
<protein>
    <recommendedName>
        <fullName evidence="2">NADH-quinone oxidoreductase subunit J</fullName>
        <ecNumber evidence="2">7.1.1.-</ecNumber>
    </recommendedName>
</protein>
<dbReference type="PANTHER" id="PTHR33269">
    <property type="entry name" value="NADH-UBIQUINONE OXIDOREDUCTASE CHAIN 6"/>
    <property type="match status" value="1"/>
</dbReference>
<dbReference type="STRING" id="316055.RPE_1718"/>
<keyword evidence="2" id="KW-1003">Cell membrane</keyword>
<feature type="transmembrane region" description="Helical" evidence="2">
    <location>
        <begin position="30"/>
        <end position="47"/>
    </location>
</feature>
<keyword evidence="2" id="KW-0472">Membrane</keyword>
<feature type="transmembrane region" description="Helical" evidence="2">
    <location>
        <begin position="132"/>
        <end position="153"/>
    </location>
</feature>
<dbReference type="KEGG" id="rpe:RPE_1718"/>
<dbReference type="OrthoDB" id="8138833at2"/>
<keyword evidence="2" id="KW-0812">Transmembrane</keyword>
<dbReference type="EC" id="7.1.1.-" evidence="2"/>
<dbReference type="InterPro" id="IPR042106">
    <property type="entry name" value="Nuo/plastoQ_OxRdtase_6_NuoJ"/>
</dbReference>
<comment type="similarity">
    <text evidence="1 2">Belongs to the complex I subunit 6 family.</text>
</comment>
<comment type="catalytic activity">
    <reaction evidence="2">
        <text>a quinone + NADH + 5 H(+)(in) = a quinol + NAD(+) + 4 H(+)(out)</text>
        <dbReference type="Rhea" id="RHEA:57888"/>
        <dbReference type="ChEBI" id="CHEBI:15378"/>
        <dbReference type="ChEBI" id="CHEBI:24646"/>
        <dbReference type="ChEBI" id="CHEBI:57540"/>
        <dbReference type="ChEBI" id="CHEBI:57945"/>
        <dbReference type="ChEBI" id="CHEBI:132124"/>
    </reaction>
</comment>
<dbReference type="PANTHER" id="PTHR33269:SF17">
    <property type="entry name" value="NADH-UBIQUINONE OXIDOREDUCTASE CHAIN 6"/>
    <property type="match status" value="1"/>
</dbReference>
<keyword evidence="3" id="KW-0830">Ubiquinone</keyword>
<dbReference type="AlphaFoldDB" id="Q07QW7"/>